<protein>
    <submittedName>
        <fullName evidence="1">Uncharacterized protein</fullName>
    </submittedName>
</protein>
<evidence type="ECO:0000313" key="2">
    <source>
        <dbReference type="Proteomes" id="UP000821845"/>
    </source>
</evidence>
<gene>
    <name evidence="1" type="ORF">HPB50_011517</name>
</gene>
<evidence type="ECO:0000313" key="1">
    <source>
        <dbReference type="EMBL" id="KAH6935934.1"/>
    </source>
</evidence>
<organism evidence="1 2">
    <name type="scientific">Hyalomma asiaticum</name>
    <name type="common">Tick</name>
    <dbReference type="NCBI Taxonomy" id="266040"/>
    <lineage>
        <taxon>Eukaryota</taxon>
        <taxon>Metazoa</taxon>
        <taxon>Ecdysozoa</taxon>
        <taxon>Arthropoda</taxon>
        <taxon>Chelicerata</taxon>
        <taxon>Arachnida</taxon>
        <taxon>Acari</taxon>
        <taxon>Parasitiformes</taxon>
        <taxon>Ixodida</taxon>
        <taxon>Ixodoidea</taxon>
        <taxon>Ixodidae</taxon>
        <taxon>Hyalomminae</taxon>
        <taxon>Hyalomma</taxon>
    </lineage>
</organism>
<name>A0ACB7STE0_HYAAI</name>
<reference evidence="1" key="1">
    <citation type="submission" date="2020-05" db="EMBL/GenBank/DDBJ databases">
        <title>Large-scale comparative analyses of tick genomes elucidate their genetic diversity and vector capacities.</title>
        <authorList>
            <person name="Jia N."/>
            <person name="Wang J."/>
            <person name="Shi W."/>
            <person name="Du L."/>
            <person name="Sun Y."/>
            <person name="Zhan W."/>
            <person name="Jiang J."/>
            <person name="Wang Q."/>
            <person name="Zhang B."/>
            <person name="Ji P."/>
            <person name="Sakyi L.B."/>
            <person name="Cui X."/>
            <person name="Yuan T."/>
            <person name="Jiang B."/>
            <person name="Yang W."/>
            <person name="Lam T.T.-Y."/>
            <person name="Chang Q."/>
            <person name="Ding S."/>
            <person name="Wang X."/>
            <person name="Zhu J."/>
            <person name="Ruan X."/>
            <person name="Zhao L."/>
            <person name="Wei J."/>
            <person name="Que T."/>
            <person name="Du C."/>
            <person name="Cheng J."/>
            <person name="Dai P."/>
            <person name="Han X."/>
            <person name="Huang E."/>
            <person name="Gao Y."/>
            <person name="Liu J."/>
            <person name="Shao H."/>
            <person name="Ye R."/>
            <person name="Li L."/>
            <person name="Wei W."/>
            <person name="Wang X."/>
            <person name="Wang C."/>
            <person name="Yang T."/>
            <person name="Huo Q."/>
            <person name="Li W."/>
            <person name="Guo W."/>
            <person name="Chen H."/>
            <person name="Zhou L."/>
            <person name="Ni X."/>
            <person name="Tian J."/>
            <person name="Zhou Y."/>
            <person name="Sheng Y."/>
            <person name="Liu T."/>
            <person name="Pan Y."/>
            <person name="Xia L."/>
            <person name="Li J."/>
            <person name="Zhao F."/>
            <person name="Cao W."/>
        </authorList>
    </citation>
    <scope>NUCLEOTIDE SEQUENCE</scope>
    <source>
        <strain evidence="1">Hyas-2018</strain>
    </source>
</reference>
<dbReference type="Proteomes" id="UP000821845">
    <property type="component" value="Chromosome 3"/>
</dbReference>
<keyword evidence="2" id="KW-1185">Reference proteome</keyword>
<sequence>MAATVLFEIKKKNRSPSTKKSPFPLVFNLGTDKSGLVTWHICRGVLKPDGVEVTSQEDMKTLYYMGYFGKGTLSRSAPRFNTDVNAEDPIEERAMSFHRYQRHKQLREKAEAEGILESNPNLDPPKLTLVKLPGKDKKESSSDVTVISETRLRRPVPRILARRKNVDRRDRGDGDATNPDDCVRAEDSDGGGEERMDVEGSENGDNSCDKICNIDEGSDQEAAYGGAGSADAGDKCPDIFECDSSGEQITKGVKDSGQLPLLVPQNVDDSSNDIIEVDSQTGAEVTGEDDGSAMVEESLQAKGDGEKADADQGMSTLAPERHGSVTDGGAERMLITDQQDAGEEQPLEIDLSAPEMGSEENSVKMATPDEQKDSKAGLLGRNLLMSEAPGGSAEEVSRRKQESQRADEEGGIIASDGEEVELLNAGASEEPEVFSTKDPWPIIESLQLLFEEASAYFLSYGLGCLIVNDAGEDLELLKLWQRLCELHDNFPVRYAAYHHFRSKGWVVRSGARFATDYLLYKDGPPFYHATFSVIVRSVWADTLETVPDHRLQSWASLSGLIRVNSNASKALLQCHVIMPRDADLTTPNVLRSFKVQAGGCYAPFHKVSHKGRSPMCTCRSVTLKSDTPEKDP</sequence>
<proteinExistence type="predicted"/>
<comment type="caution">
    <text evidence="1">The sequence shown here is derived from an EMBL/GenBank/DDBJ whole genome shotgun (WGS) entry which is preliminary data.</text>
</comment>
<accession>A0ACB7STE0</accession>
<dbReference type="EMBL" id="CM023483">
    <property type="protein sequence ID" value="KAH6935934.1"/>
    <property type="molecule type" value="Genomic_DNA"/>
</dbReference>